<dbReference type="Gene3D" id="2.170.16.10">
    <property type="entry name" value="Hedgehog/Intein (Hint) domain"/>
    <property type="match status" value="1"/>
</dbReference>
<dbReference type="SUPFAM" id="SSF89372">
    <property type="entry name" value="Fucose-specific lectin"/>
    <property type="match status" value="1"/>
</dbReference>
<sequence>MVALALTGVTVPPAAAWTFPEPEGKIWTPPNTPLGSVTPSVEGHDARPPARKPAAKPDTWKPQVAPPVVTGTATVTLGADSPGAKAARSATDGAAPASGGGSAAKAGPLAVEIAPGAGKGESAHKVTVQVTEPARGKAAGVNAPLIALADAEPAAASEGRSASVTLDLKALQAAGWSDRAVLVALPGCALTTPERPECRTTTSVPSRTDGKGKITADITLPPGKAAAAPASDTGGAGKASLAAAEAPAAASAAAGSGSAMVLAAAPAPNGALGNYAATPLSPSAAWSAGSNSGNFTYSYPIHVPPSLGGAAPGVSLAYNSASVDGKTSATNAQPSWIGDGWTYEPGYIERSYKTCDKAGIAYSTDQCWGGENATLVLGGRSGTIVRDDATGSWHLQNDDGSKIERLTGAPRTGRDLDYYAMEYWRITTTDGIQYYFGLNHLPGGDGTDPATNSVMTVPVYSPNAKDVCYKAATGSNSWCQMAWRWQLDHVVDAHGNLTSYGYAAEGNKYSRGYAQGGGTGSATEYQRAGYLREIGYGQRLDDQRAAKGTLNPAAKVLFKVEERCDPAKAASCEESQRTPANQEAWPDVPIDQICAGGSCDNTSPTFFSTKRLTEISTQVLADSAYRTVDTWKLNQRLADPGDGTPRMLQLDSVQRVPSNGQAAIDNLPPVAFEYDMMANRVDGIELQSGVREGKLFMRPRLKGITTETGGRVNVVYSSPECSRLGGRMPASEDGNTMACIPVKWYLPGQSSPDPVNDWFNKPVVETVTEQDLVTSPAVSTVTTYDYRDADGVRRAAWHRNDAEFTDPKTRTWDNFRGYATVTTTTGSGATGEAPQSQQKATYLRGMDGDYLANGTRRSVAVANPLGGPAVLDSDWRSGQVLATEVFSQAGGPVRTVSGSTSSTAPGENPVSATHKQEAGAPNSYARRPESRVTTLSAAKLADDSWRLVTIVTVSDPVNGNRVLQIDDKGDGTAATPETCTSTKYASSTDSPQTLTLASEQVTVQGACGTAPTASNTITGSRTLYDGKPLGQFRTAGDPTSTQVLDHFDQAGNPVYVNTGSATFDAYGRSLTSSTTDGSTYNRDGAQLSGASVTPAVTTVALYPATGVLPTEVWTTGPMGAGWTTGVTQDPARGSPLTNLDINGRVTTAKYDALGRITAVWAPDRPTNELPNKTFTYAVRGTDGPSWVMSETLNDDRATSEAALEILDGLGRSRQTQSTSAAKPTGRLISDTAYDSHGWVIKTTAPYYEGNSFPTGTIFLPQDSQIPSSTWNTYDGNGRVVRSEFRSNANPQWASTTSYPGADRTDVTPPVGASPTSVVTDARGRTVAAWQYRTPTATGNASDADVTTFGFTAGGLSSRRTDSSGNNWTYEYDLRGRQVTASDPDTGVTRTYYNADSQIDHTTDAVGNTLAYSYDLLGRKTGMYTGSVAPANQLAGWTYDTLAKGQQTSSTRYAGGAGGAAYTTGVTGYDAAYRPLGTAVTIPKVDGVEGALAGTYTTASSYSPVLGVPKSLAISAAGGLPAETVSYGRTITGLLTSSASLKMRVVSAVAYDALARPTRTTMGEYGSQAVATQEYDWATGRVINSFLDRQLGTVSLDQTSYTYTPSGRITSITDLQNATARDNQCFTYDHLGRLTRAWTDIAGIHTTADWIDSSGAKHGTGSSSNVPGIGGCDNANGPVTAPNGSNSVGGPAPYWQDFSYDASGNRTAFTQHGSTAATPLDPAQITQLASASDGDRTWSVALANGRLWLGSQAPDGSWSQFTDLMAEAGSLASVTAVSAAVSNGQLQVMAVAGGKIWHTVRGVNGWQRWGDVFGAVGSLSQPSQLALTATASGLEVLTFAGGRLWHTVRKPDGNWQVQGWGDVYGVVGSLSSPTQMAAAATASGLEIAVGAGGRLWHTVRRANGEWQTQGWGDVYGVTGALPEVQTGQGQLALANTTDGLQVIALAQGRTRHAVRSNDGEWSSWGDVTTVAGQLESTTGVAAASPGTNLQVIALGSGRVNQTVRDGETKNWSAWSAVPTYTTGGSSTTQTFGAARTTNTPTHAPNTGGGTGGPHALLTSSTVTAGGTKAVSYQYDAKGNTTAITDTGGTTSLTWNGEDKLSSVTRTGQAGATTYLYDADGNQLIRRNPGKITLNLPTDELTLDTATGAMSNVRTVGAGGGLTYTRVTAPIGGGTVVIQASDPHGTNGVQISMDSPQSVTRRATDPFGNPRGAQPNASAWAGTKGFVGGSKDDTTGFTNLGARQYDPSTGRFISPDPILDATNPQQWNGYAYSENDPVNRSDPSGLKTPECGELYDCGSAGTITMSNAAETTANSVSKDSLTRLHDSAPGFKPIVPIGPPSKKNYEGNNRDFLGGLGASIAAPVSWVFEKLYHNKAIQGGEYDPENPSIVQNYMNWATSKGVDPDTANFESGTFFLAALGEAAAGRPSPGKPTCNSFPPSTLVLMAEGGAKPIGDIQPGDSVFATDPQTGETATRPVTAKIATPDDAQFTELTLNIHQEGHPAAEITSVSTAQHPYWDSTASRWVEAEKLQPGHQLSSPGHERVIVLAIRTYTTSPQRADNLTVADLHTYYVLAGNTPVLVHNCPLPISRSTDDLATVYHYTDKAGYNGIRSGNPYFIRPGSSKNGAGPFFTNKSPDDLTAPGAFKRVLGITSAKSEYVMEFAIQPSALVPLRGGRGAHIFEIPGGATVPRSAVSFLGRTEDWG</sequence>
<feature type="compositionally biased region" description="Polar residues" evidence="1">
    <location>
        <begin position="975"/>
        <end position="990"/>
    </location>
</feature>
<organism evidence="2 3">
    <name type="scientific">Kitasatospora purpeofusca</name>
    <dbReference type="NCBI Taxonomy" id="67352"/>
    <lineage>
        <taxon>Bacteria</taxon>
        <taxon>Bacillati</taxon>
        <taxon>Actinomycetota</taxon>
        <taxon>Actinomycetes</taxon>
        <taxon>Kitasatosporales</taxon>
        <taxon>Streptomycetaceae</taxon>
        <taxon>Kitasatospora</taxon>
    </lineage>
</organism>
<keyword evidence="3" id="KW-1185">Reference proteome</keyword>
<dbReference type="InterPro" id="IPR006530">
    <property type="entry name" value="YD"/>
</dbReference>
<dbReference type="Gene3D" id="2.180.10.10">
    <property type="entry name" value="RHS repeat-associated core"/>
    <property type="match status" value="3"/>
</dbReference>
<feature type="compositionally biased region" description="Low complexity" evidence="1">
    <location>
        <begin position="93"/>
        <end position="105"/>
    </location>
</feature>
<dbReference type="NCBIfam" id="TIGR03696">
    <property type="entry name" value="Rhs_assc_core"/>
    <property type="match status" value="1"/>
</dbReference>
<dbReference type="PANTHER" id="PTHR32305">
    <property type="match status" value="1"/>
</dbReference>
<feature type="region of interest" description="Disordered" evidence="1">
    <location>
        <begin position="80"/>
        <end position="105"/>
    </location>
</feature>
<feature type="region of interest" description="Disordered" evidence="1">
    <location>
        <begin position="195"/>
        <end position="237"/>
    </location>
</feature>
<evidence type="ECO:0000256" key="1">
    <source>
        <dbReference type="SAM" id="MobiDB-lite"/>
    </source>
</evidence>
<feature type="compositionally biased region" description="Polar residues" evidence="1">
    <location>
        <begin position="896"/>
        <end position="913"/>
    </location>
</feature>
<reference evidence="2" key="1">
    <citation type="submission" date="2022-10" db="EMBL/GenBank/DDBJ databases">
        <title>The complete genomes of actinobacterial strains from the NBC collection.</title>
        <authorList>
            <person name="Joergensen T.S."/>
            <person name="Alvarez Arevalo M."/>
            <person name="Sterndorff E.B."/>
            <person name="Faurdal D."/>
            <person name="Vuksanovic O."/>
            <person name="Mourched A.-S."/>
            <person name="Charusanti P."/>
            <person name="Shaw S."/>
            <person name="Blin K."/>
            <person name="Weber T."/>
        </authorList>
    </citation>
    <scope>NUCLEOTIDE SEQUENCE</scope>
    <source>
        <strain evidence="2">NBC_00222</strain>
    </source>
</reference>
<dbReference type="NCBIfam" id="TIGR01443">
    <property type="entry name" value="intein_Cterm"/>
    <property type="match status" value="1"/>
</dbReference>
<dbReference type="InterPro" id="IPR030934">
    <property type="entry name" value="Intein_C"/>
</dbReference>
<dbReference type="InterPro" id="IPR050708">
    <property type="entry name" value="T6SS_VgrG/RHS"/>
</dbReference>
<accession>A0ABZ1U7L5</accession>
<dbReference type="EMBL" id="CP108110">
    <property type="protein sequence ID" value="WUQ87160.1"/>
    <property type="molecule type" value="Genomic_DNA"/>
</dbReference>
<feature type="compositionally biased region" description="Low complexity" evidence="1">
    <location>
        <begin position="221"/>
        <end position="237"/>
    </location>
</feature>
<dbReference type="RefSeq" id="WP_328957720.1">
    <property type="nucleotide sequence ID" value="NZ_CP108110.1"/>
</dbReference>
<dbReference type="SUPFAM" id="SSF51294">
    <property type="entry name" value="Hedgehog/intein (Hint) domain"/>
    <property type="match status" value="1"/>
</dbReference>
<feature type="region of interest" description="Disordered" evidence="1">
    <location>
        <begin position="22"/>
        <end position="66"/>
    </location>
</feature>
<gene>
    <name evidence="2" type="ORF">OHA16_31900</name>
</gene>
<feature type="region of interest" description="Disordered" evidence="1">
    <location>
        <begin position="1290"/>
        <end position="1316"/>
    </location>
</feature>
<name>A0ABZ1U7L5_9ACTN</name>
<dbReference type="Pfam" id="PF07591">
    <property type="entry name" value="PT-HINT"/>
    <property type="match status" value="1"/>
</dbReference>
<evidence type="ECO:0000313" key="2">
    <source>
        <dbReference type="EMBL" id="WUQ87160.1"/>
    </source>
</evidence>
<dbReference type="NCBIfam" id="TIGR01643">
    <property type="entry name" value="YD_repeat_2x"/>
    <property type="match status" value="1"/>
</dbReference>
<feature type="region of interest" description="Disordered" evidence="1">
    <location>
        <begin position="968"/>
        <end position="990"/>
    </location>
</feature>
<dbReference type="CDD" id="cd00081">
    <property type="entry name" value="Hint"/>
    <property type="match status" value="1"/>
</dbReference>
<evidence type="ECO:0000313" key="3">
    <source>
        <dbReference type="Proteomes" id="UP001432222"/>
    </source>
</evidence>
<protein>
    <submittedName>
        <fullName evidence="2">Polymorphic toxin-type HINT domain-containing protein</fullName>
    </submittedName>
</protein>
<dbReference type="Proteomes" id="UP001432222">
    <property type="component" value="Chromosome"/>
</dbReference>
<feature type="region of interest" description="Disordered" evidence="1">
    <location>
        <begin position="891"/>
        <end position="930"/>
    </location>
</feature>
<dbReference type="InterPro" id="IPR036844">
    <property type="entry name" value="Hint_dom_sf"/>
</dbReference>
<proteinExistence type="predicted"/>
<dbReference type="PANTHER" id="PTHR32305:SF17">
    <property type="entry name" value="TRNA NUCLEASE WAPA"/>
    <property type="match status" value="1"/>
</dbReference>
<feature type="region of interest" description="Disordered" evidence="1">
    <location>
        <begin position="1651"/>
        <end position="1691"/>
    </location>
</feature>
<dbReference type="InterPro" id="IPR022385">
    <property type="entry name" value="Rhs_assc_core"/>
</dbReference>